<protein>
    <submittedName>
        <fullName evidence="1">Uncharacterized protein</fullName>
    </submittedName>
</protein>
<comment type="caution">
    <text evidence="1">The sequence shown here is derived from an EMBL/GenBank/DDBJ whole genome shotgun (WGS) entry which is preliminary data.</text>
</comment>
<accession>A0A2W5U2C5</accession>
<sequence length="130" mass="13284">MVAVSMVSCTGALCPGVEAGGFEPPKFVCSEKYGGTSVCRSGQAFTCTSDACFSSVVDGPCLPAAGSPPAPPEGVKICTAWQDVMPDVPCDASREGAVWCKGGLRWQCIPSPESCWGANTGSQPCTINAD</sequence>
<reference evidence="1 2" key="1">
    <citation type="submission" date="2017-08" db="EMBL/GenBank/DDBJ databases">
        <title>Infants hospitalized years apart are colonized by the same room-sourced microbial strains.</title>
        <authorList>
            <person name="Brooks B."/>
            <person name="Olm M.R."/>
            <person name="Firek B.A."/>
            <person name="Baker R."/>
            <person name="Thomas B.C."/>
            <person name="Morowitz M.J."/>
            <person name="Banfield J.F."/>
        </authorList>
    </citation>
    <scope>NUCLEOTIDE SEQUENCE [LARGE SCALE GENOMIC DNA]</scope>
    <source>
        <strain evidence="1">S2_003_000_R2_14</strain>
    </source>
</reference>
<dbReference type="AlphaFoldDB" id="A0A2W5U2C5"/>
<evidence type="ECO:0000313" key="1">
    <source>
        <dbReference type="EMBL" id="PZR18626.1"/>
    </source>
</evidence>
<proteinExistence type="predicted"/>
<evidence type="ECO:0000313" key="2">
    <source>
        <dbReference type="Proteomes" id="UP000249061"/>
    </source>
</evidence>
<dbReference type="Proteomes" id="UP000249061">
    <property type="component" value="Unassembled WGS sequence"/>
</dbReference>
<dbReference type="EMBL" id="QFQP01000001">
    <property type="protein sequence ID" value="PZR18626.1"/>
    <property type="molecule type" value="Genomic_DNA"/>
</dbReference>
<organism evidence="1 2">
    <name type="scientific">Archangium gephyra</name>
    <dbReference type="NCBI Taxonomy" id="48"/>
    <lineage>
        <taxon>Bacteria</taxon>
        <taxon>Pseudomonadati</taxon>
        <taxon>Myxococcota</taxon>
        <taxon>Myxococcia</taxon>
        <taxon>Myxococcales</taxon>
        <taxon>Cystobacterineae</taxon>
        <taxon>Archangiaceae</taxon>
        <taxon>Archangium</taxon>
    </lineage>
</organism>
<gene>
    <name evidence="1" type="ORF">DI536_01730</name>
</gene>
<name>A0A2W5U2C5_9BACT</name>